<dbReference type="AlphaFoldDB" id="A0A835J202"/>
<evidence type="ECO:0000313" key="2">
    <source>
        <dbReference type="Proteomes" id="UP000657918"/>
    </source>
</evidence>
<dbReference type="Proteomes" id="UP000657918">
    <property type="component" value="Unassembled WGS sequence"/>
</dbReference>
<accession>A0A835J202</accession>
<comment type="caution">
    <text evidence="1">The sequence shown here is derived from an EMBL/GenBank/DDBJ whole genome shotgun (WGS) entry which is preliminary data.</text>
</comment>
<gene>
    <name evidence="1" type="ORF">SADUNF_SadunfUnG0011200</name>
</gene>
<evidence type="ECO:0000313" key="1">
    <source>
        <dbReference type="EMBL" id="KAF9660579.1"/>
    </source>
</evidence>
<dbReference type="EMBL" id="JADGMS010000027">
    <property type="protein sequence ID" value="KAF9660579.1"/>
    <property type="molecule type" value="Genomic_DNA"/>
</dbReference>
<proteinExistence type="predicted"/>
<reference evidence="1 2" key="1">
    <citation type="submission" date="2020-10" db="EMBL/GenBank/DDBJ databases">
        <title>Plant Genome Project.</title>
        <authorList>
            <person name="Zhang R.-G."/>
        </authorList>
    </citation>
    <scope>NUCLEOTIDE SEQUENCE [LARGE SCALE GENOMIC DNA]</scope>
    <source>
        <strain evidence="1">FAFU-HL-1</strain>
        <tissue evidence="1">Leaf</tissue>
    </source>
</reference>
<organism evidence="1 2">
    <name type="scientific">Salix dunnii</name>
    <dbReference type="NCBI Taxonomy" id="1413687"/>
    <lineage>
        <taxon>Eukaryota</taxon>
        <taxon>Viridiplantae</taxon>
        <taxon>Streptophyta</taxon>
        <taxon>Embryophyta</taxon>
        <taxon>Tracheophyta</taxon>
        <taxon>Spermatophyta</taxon>
        <taxon>Magnoliopsida</taxon>
        <taxon>eudicotyledons</taxon>
        <taxon>Gunneridae</taxon>
        <taxon>Pentapetalae</taxon>
        <taxon>rosids</taxon>
        <taxon>fabids</taxon>
        <taxon>Malpighiales</taxon>
        <taxon>Salicaceae</taxon>
        <taxon>Saliceae</taxon>
        <taxon>Salix</taxon>
    </lineage>
</organism>
<keyword evidence="2" id="KW-1185">Reference proteome</keyword>
<sequence length="116" mass="12868">MTLDCQTNKIVEEVALLCQISSNTKSQHLITCNVCESYAGILAPEELSRGTDVEEQILVVHIAIGACLLKLKSAQTSLSNEQEKEQQHFLCVMNERKLHSTGLQQLNIETGKIITE</sequence>
<protein>
    <submittedName>
        <fullName evidence="1">Uncharacterized protein</fullName>
    </submittedName>
</protein>
<name>A0A835J202_9ROSI</name>